<reference evidence="1 2" key="1">
    <citation type="submission" date="2019-06" db="EMBL/GenBank/DDBJ databases">
        <title>Sorghum-associated microbial communities from plants grown in Nebraska, USA.</title>
        <authorList>
            <person name="Schachtman D."/>
        </authorList>
    </citation>
    <scope>NUCLEOTIDE SEQUENCE [LARGE SCALE GENOMIC DNA]</scope>
    <source>
        <strain evidence="1 2">1209</strain>
    </source>
</reference>
<name>A0A561P3G9_9BACT</name>
<accession>A0A561P3G9</accession>
<dbReference type="Proteomes" id="UP000320811">
    <property type="component" value="Unassembled WGS sequence"/>
</dbReference>
<dbReference type="AlphaFoldDB" id="A0A561P3G9"/>
<dbReference type="EMBL" id="VIWO01000014">
    <property type="protein sequence ID" value="TWF32645.1"/>
    <property type="molecule type" value="Genomic_DNA"/>
</dbReference>
<evidence type="ECO:0000313" key="1">
    <source>
        <dbReference type="EMBL" id="TWF32645.1"/>
    </source>
</evidence>
<proteinExistence type="predicted"/>
<dbReference type="PROSITE" id="PS51257">
    <property type="entry name" value="PROKAR_LIPOPROTEIN"/>
    <property type="match status" value="1"/>
</dbReference>
<dbReference type="OrthoDB" id="674826at2"/>
<keyword evidence="2" id="KW-1185">Reference proteome</keyword>
<evidence type="ECO:0000313" key="2">
    <source>
        <dbReference type="Proteomes" id="UP000320811"/>
    </source>
</evidence>
<gene>
    <name evidence="1" type="ORF">FHW36_11422</name>
</gene>
<protein>
    <submittedName>
        <fullName evidence="1">Uncharacterized protein</fullName>
    </submittedName>
</protein>
<dbReference type="RefSeq" id="WP_145674767.1">
    <property type="nucleotide sequence ID" value="NZ_VIWO01000014.1"/>
</dbReference>
<sequence length="181" mass="18765">MKRILTLLLGTAFLFSCSKKKDDNTGPSSADASWKLGQYTYVRGTSSQSSTTSSGKTITAMAVGTTGDGGNFGAFSGSALTFTFYSNLGEGEYRLGTTEAMVSSPTARIIVINCTIGTAVNTGSLLYSVLGTGGTASVTQDSNGKYHVSVSTPVTFKKDIAVNGGIPAAQETYDLTIKNAY</sequence>
<organism evidence="1 2">
    <name type="scientific">Chitinophaga polysaccharea</name>
    <dbReference type="NCBI Taxonomy" id="1293035"/>
    <lineage>
        <taxon>Bacteria</taxon>
        <taxon>Pseudomonadati</taxon>
        <taxon>Bacteroidota</taxon>
        <taxon>Chitinophagia</taxon>
        <taxon>Chitinophagales</taxon>
        <taxon>Chitinophagaceae</taxon>
        <taxon>Chitinophaga</taxon>
    </lineage>
</organism>
<comment type="caution">
    <text evidence="1">The sequence shown here is derived from an EMBL/GenBank/DDBJ whole genome shotgun (WGS) entry which is preliminary data.</text>
</comment>